<dbReference type="InterPro" id="IPR005177">
    <property type="entry name" value="Kinase-pyrophosphorylase"/>
</dbReference>
<dbReference type="OrthoDB" id="9782201at2"/>
<dbReference type="Pfam" id="PF03618">
    <property type="entry name" value="Kinase-PPPase"/>
    <property type="match status" value="1"/>
</dbReference>
<keyword evidence="3 5" id="KW-0547">Nucleotide-binding</keyword>
<dbReference type="InterPro" id="IPR026565">
    <property type="entry name" value="PPDK_reg"/>
</dbReference>
<dbReference type="GO" id="GO:0016776">
    <property type="term" value="F:phosphotransferase activity, phosphate group as acceptor"/>
    <property type="evidence" value="ECO:0007669"/>
    <property type="project" value="UniProtKB-UniRule"/>
</dbReference>
<dbReference type="EC" id="2.7.11.32" evidence="5"/>
<dbReference type="PANTHER" id="PTHR31756">
    <property type="entry name" value="PYRUVATE, PHOSPHATE DIKINASE REGULATORY PROTEIN 1, CHLOROPLASTIC"/>
    <property type="match status" value="1"/>
</dbReference>
<evidence type="ECO:0000256" key="4">
    <source>
        <dbReference type="ARBA" id="ARBA00022777"/>
    </source>
</evidence>
<evidence type="ECO:0000313" key="6">
    <source>
        <dbReference type="EMBL" id="TVX91538.1"/>
    </source>
</evidence>
<proteinExistence type="inferred from homology"/>
<dbReference type="NCBIfam" id="NF003742">
    <property type="entry name" value="PRK05339.1"/>
    <property type="match status" value="1"/>
</dbReference>
<reference evidence="6 7" key="1">
    <citation type="submission" date="2019-07" db="EMBL/GenBank/DDBJ databases">
        <authorList>
            <person name="Kim J."/>
        </authorList>
    </citation>
    <scope>NUCLEOTIDE SEQUENCE [LARGE SCALE GENOMIC DNA]</scope>
    <source>
        <strain evidence="6 7">G13</strain>
    </source>
</reference>
<organism evidence="6 7">
    <name type="scientific">Cohnella terricola</name>
    <dbReference type="NCBI Taxonomy" id="1289167"/>
    <lineage>
        <taxon>Bacteria</taxon>
        <taxon>Bacillati</taxon>
        <taxon>Bacillota</taxon>
        <taxon>Bacilli</taxon>
        <taxon>Bacillales</taxon>
        <taxon>Paenibacillaceae</taxon>
        <taxon>Cohnella</taxon>
    </lineage>
</organism>
<dbReference type="HAMAP" id="MF_00921">
    <property type="entry name" value="PDRP"/>
    <property type="match status" value="1"/>
</dbReference>
<keyword evidence="2 5" id="KW-0808">Transferase</keyword>
<dbReference type="GO" id="GO:0043531">
    <property type="term" value="F:ADP binding"/>
    <property type="evidence" value="ECO:0007669"/>
    <property type="project" value="UniProtKB-UniRule"/>
</dbReference>
<comment type="catalytic activity">
    <reaction evidence="5">
        <text>N(tele)-phospho-L-histidyl/L-threonyl-[pyruvate, phosphate dikinase] + ADP = N(tele)-phospho-L-histidyl/O-phospho-L-threonyl-[pyruvate, phosphate dikinase] + AMP + H(+)</text>
        <dbReference type="Rhea" id="RHEA:43692"/>
        <dbReference type="Rhea" id="RHEA-COMP:10650"/>
        <dbReference type="Rhea" id="RHEA-COMP:10651"/>
        <dbReference type="ChEBI" id="CHEBI:15378"/>
        <dbReference type="ChEBI" id="CHEBI:30013"/>
        <dbReference type="ChEBI" id="CHEBI:61977"/>
        <dbReference type="ChEBI" id="CHEBI:83586"/>
        <dbReference type="ChEBI" id="CHEBI:456215"/>
        <dbReference type="ChEBI" id="CHEBI:456216"/>
        <dbReference type="EC" id="2.7.11.32"/>
    </reaction>
</comment>
<evidence type="ECO:0000256" key="1">
    <source>
        <dbReference type="ARBA" id="ARBA00022527"/>
    </source>
</evidence>
<dbReference type="PANTHER" id="PTHR31756:SF3">
    <property type="entry name" value="PYRUVATE, PHOSPHATE DIKINASE REGULATORY PROTEIN 1, CHLOROPLASTIC"/>
    <property type="match status" value="1"/>
</dbReference>
<comment type="function">
    <text evidence="5">Bifunctional serine/threonine kinase and phosphorylase involved in the regulation of the pyruvate, phosphate dikinase (PPDK) by catalyzing its phosphorylation/dephosphorylation.</text>
</comment>
<sequence length="278" mass="31345">MLNEQSSTIFVCSDSVGETADAVVRATLSQFDAEKVNVKRWSHIKSEDEIRNIMEEAARIGCFVVYTLVLPELREMIRQEAIRLKVFAVDIMGPVMEAFVHTFHFAPKETPGLLHQLDTTYFKRVEAIEYTVKCDDGQAQADWQKADIMLLGVSRTSKTPLSIFLAHKGYKVANYPIVPEVNPPQAMFELGNCIFIGLTMSPESLVRIRAERLKAMGLPPTAAYASLKRVTEELEFAQAIYRKLGCIVLDVTERAIEETAGTIVERISESRFMYEINT</sequence>
<dbReference type="AlphaFoldDB" id="A0A559IV86"/>
<keyword evidence="7" id="KW-1185">Reference proteome</keyword>
<keyword evidence="4 5" id="KW-0418">Kinase</keyword>
<dbReference type="EC" id="2.7.4.27" evidence="5"/>
<comment type="caution">
    <text evidence="6">The sequence shown here is derived from an EMBL/GenBank/DDBJ whole genome shotgun (WGS) entry which is preliminary data.</text>
</comment>
<dbReference type="GO" id="GO:0004674">
    <property type="term" value="F:protein serine/threonine kinase activity"/>
    <property type="evidence" value="ECO:0007669"/>
    <property type="project" value="UniProtKB-UniRule"/>
</dbReference>
<dbReference type="EMBL" id="VNJJ01000030">
    <property type="protein sequence ID" value="TVX91538.1"/>
    <property type="molecule type" value="Genomic_DNA"/>
</dbReference>
<dbReference type="GO" id="GO:0005524">
    <property type="term" value="F:ATP binding"/>
    <property type="evidence" value="ECO:0007669"/>
    <property type="project" value="InterPro"/>
</dbReference>
<comment type="similarity">
    <text evidence="5">Belongs to the pyruvate, phosphate/water dikinase regulatory protein family. PDRP subfamily.</text>
</comment>
<evidence type="ECO:0000256" key="3">
    <source>
        <dbReference type="ARBA" id="ARBA00022741"/>
    </source>
</evidence>
<protein>
    <recommendedName>
        <fullName evidence="5">Putative pyruvate, phosphate dikinase regulatory protein</fullName>
        <shortName evidence="5">PPDK regulatory protein</shortName>
        <ecNumber evidence="5">2.7.11.32</ecNumber>
        <ecNumber evidence="5">2.7.4.27</ecNumber>
    </recommendedName>
</protein>
<name>A0A559IV86_9BACL</name>
<comment type="catalytic activity">
    <reaction evidence="5">
        <text>N(tele)-phospho-L-histidyl/O-phospho-L-threonyl-[pyruvate, phosphate dikinase] + phosphate + H(+) = N(tele)-phospho-L-histidyl/L-threonyl-[pyruvate, phosphate dikinase] + diphosphate</text>
        <dbReference type="Rhea" id="RHEA:43696"/>
        <dbReference type="Rhea" id="RHEA-COMP:10650"/>
        <dbReference type="Rhea" id="RHEA-COMP:10651"/>
        <dbReference type="ChEBI" id="CHEBI:15378"/>
        <dbReference type="ChEBI" id="CHEBI:30013"/>
        <dbReference type="ChEBI" id="CHEBI:33019"/>
        <dbReference type="ChEBI" id="CHEBI:43474"/>
        <dbReference type="ChEBI" id="CHEBI:61977"/>
        <dbReference type="ChEBI" id="CHEBI:83586"/>
        <dbReference type="EC" id="2.7.4.27"/>
    </reaction>
</comment>
<feature type="binding site" evidence="5">
    <location>
        <begin position="152"/>
        <end position="159"/>
    </location>
    <ligand>
        <name>ADP</name>
        <dbReference type="ChEBI" id="CHEBI:456216"/>
    </ligand>
</feature>
<evidence type="ECO:0000313" key="7">
    <source>
        <dbReference type="Proteomes" id="UP000316330"/>
    </source>
</evidence>
<evidence type="ECO:0000256" key="5">
    <source>
        <dbReference type="HAMAP-Rule" id="MF_00921"/>
    </source>
</evidence>
<evidence type="ECO:0000256" key="2">
    <source>
        <dbReference type="ARBA" id="ARBA00022679"/>
    </source>
</evidence>
<keyword evidence="1 5" id="KW-0723">Serine/threonine-protein kinase</keyword>
<accession>A0A559IV86</accession>
<gene>
    <name evidence="6" type="ORF">FPZ45_24825</name>
</gene>
<dbReference type="RefSeq" id="WP_144707347.1">
    <property type="nucleotide sequence ID" value="NZ_VNJJ01000030.1"/>
</dbReference>
<dbReference type="Proteomes" id="UP000316330">
    <property type="component" value="Unassembled WGS sequence"/>
</dbReference>